<organism evidence="2 3">
    <name type="scientific">Sinocyclocheilus anshuiensis</name>
    <dbReference type="NCBI Taxonomy" id="1608454"/>
    <lineage>
        <taxon>Eukaryota</taxon>
        <taxon>Metazoa</taxon>
        <taxon>Chordata</taxon>
        <taxon>Craniata</taxon>
        <taxon>Vertebrata</taxon>
        <taxon>Euteleostomi</taxon>
        <taxon>Actinopterygii</taxon>
        <taxon>Neopterygii</taxon>
        <taxon>Teleostei</taxon>
        <taxon>Ostariophysi</taxon>
        <taxon>Cypriniformes</taxon>
        <taxon>Cyprinidae</taxon>
        <taxon>Cyprininae</taxon>
        <taxon>Sinocyclocheilus</taxon>
    </lineage>
</organism>
<evidence type="ECO:0000313" key="2">
    <source>
        <dbReference type="Ensembl" id="ENSSANP00000038930.1"/>
    </source>
</evidence>
<accession>A0A671N7J8</accession>
<sequence>KDPKPSICYIPQDMPQERDPFPFSRYENDYTLTGSEEIQKLPYDKPTHLAQNNEPWRRLRNTTTQASSSLIKMLILDENFRRHLEAIYIKTVLYIHKQTQTEQHECYLAENKGMRVWVDTQKASIYSNKGVCVFFTLESHHTHDGGFYST</sequence>
<evidence type="ECO:0000256" key="1">
    <source>
        <dbReference type="SAM" id="MobiDB-lite"/>
    </source>
</evidence>
<name>A0A671N7J8_9TELE</name>
<protein>
    <submittedName>
        <fullName evidence="2">Uncharacterized protein</fullName>
    </submittedName>
</protein>
<dbReference type="AlphaFoldDB" id="A0A671N7J8"/>
<dbReference type="Ensembl" id="ENSSANT00000041421.1">
    <property type="protein sequence ID" value="ENSSANP00000038930.1"/>
    <property type="gene ID" value="ENSSANG00000019822.1"/>
</dbReference>
<reference evidence="2" key="1">
    <citation type="submission" date="2025-08" db="UniProtKB">
        <authorList>
            <consortium name="Ensembl"/>
        </authorList>
    </citation>
    <scope>IDENTIFICATION</scope>
</reference>
<dbReference type="Proteomes" id="UP000472260">
    <property type="component" value="Unassembled WGS sequence"/>
</dbReference>
<evidence type="ECO:0000313" key="3">
    <source>
        <dbReference type="Proteomes" id="UP000472260"/>
    </source>
</evidence>
<keyword evidence="3" id="KW-1185">Reference proteome</keyword>
<feature type="region of interest" description="Disordered" evidence="1">
    <location>
        <begin position="1"/>
        <end position="22"/>
    </location>
</feature>
<proteinExistence type="predicted"/>
<reference evidence="2" key="2">
    <citation type="submission" date="2025-09" db="UniProtKB">
        <authorList>
            <consortium name="Ensembl"/>
        </authorList>
    </citation>
    <scope>IDENTIFICATION</scope>
</reference>